<evidence type="ECO:0000313" key="1">
    <source>
        <dbReference type="EMBL" id="GHH66529.1"/>
    </source>
</evidence>
<evidence type="ECO:0008006" key="3">
    <source>
        <dbReference type="Google" id="ProtNLM"/>
    </source>
</evidence>
<dbReference type="InterPro" id="IPR037883">
    <property type="entry name" value="Knr4/Smi1-like_sf"/>
</dbReference>
<name>A0A919FK99_9MICO</name>
<keyword evidence="2" id="KW-1185">Reference proteome</keyword>
<evidence type="ECO:0000313" key="2">
    <source>
        <dbReference type="Proteomes" id="UP000627369"/>
    </source>
</evidence>
<gene>
    <name evidence="1" type="ORF">GCM10017772_06610</name>
</gene>
<accession>A0A919FK99</accession>
<protein>
    <recommendedName>
        <fullName evidence="3">SUKH superfamily protein</fullName>
    </recommendedName>
</protein>
<proteinExistence type="predicted"/>
<reference evidence="1" key="2">
    <citation type="submission" date="2020-09" db="EMBL/GenBank/DDBJ databases">
        <authorList>
            <person name="Sun Q."/>
            <person name="Zhou Y."/>
        </authorList>
    </citation>
    <scope>NUCLEOTIDE SEQUENCE</scope>
    <source>
        <strain evidence="1">CGMCC 4.7398</strain>
    </source>
</reference>
<dbReference type="Proteomes" id="UP000627369">
    <property type="component" value="Unassembled WGS sequence"/>
</dbReference>
<dbReference type="EMBL" id="BNAS01000001">
    <property type="protein sequence ID" value="GHH66529.1"/>
    <property type="molecule type" value="Genomic_DNA"/>
</dbReference>
<comment type="caution">
    <text evidence="1">The sequence shown here is derived from an EMBL/GenBank/DDBJ whole genome shotgun (WGS) entry which is preliminary data.</text>
</comment>
<dbReference type="SUPFAM" id="SSF160631">
    <property type="entry name" value="SMI1/KNR4-like"/>
    <property type="match status" value="1"/>
</dbReference>
<organism evidence="1 2">
    <name type="scientific">Promicromonospora soli</name>
    <dbReference type="NCBI Taxonomy" id="2035533"/>
    <lineage>
        <taxon>Bacteria</taxon>
        <taxon>Bacillati</taxon>
        <taxon>Actinomycetota</taxon>
        <taxon>Actinomycetes</taxon>
        <taxon>Micrococcales</taxon>
        <taxon>Promicromonosporaceae</taxon>
        <taxon>Promicromonospora</taxon>
    </lineage>
</organism>
<sequence length="195" mass="21746">MQVSPGRPATMGTFTSMTTSAQQLIETARLTPPAGPFDWEQVEQRLEAPVPQDYRKLLDAGGGGLWLDFLRLFVPAPGPGLKHVDLERSGLEFEQLQDLFEDEVVGPPDDLDPDARLLPWASTGSGVTLYWQVSPDAAADSYPIRVSDRNGDLWERYDLLITDLLLGVVQGEVRSDLLNESWMDRDVLFKPYADE</sequence>
<dbReference type="AlphaFoldDB" id="A0A919FK99"/>
<reference evidence="1" key="1">
    <citation type="journal article" date="2014" name="Int. J. Syst. Evol. Microbiol.">
        <title>Complete genome sequence of Corynebacterium casei LMG S-19264T (=DSM 44701T), isolated from a smear-ripened cheese.</title>
        <authorList>
            <consortium name="US DOE Joint Genome Institute (JGI-PGF)"/>
            <person name="Walter F."/>
            <person name="Albersmeier A."/>
            <person name="Kalinowski J."/>
            <person name="Ruckert C."/>
        </authorList>
    </citation>
    <scope>NUCLEOTIDE SEQUENCE</scope>
    <source>
        <strain evidence="1">CGMCC 4.7398</strain>
    </source>
</reference>